<dbReference type="Pfam" id="PF07596">
    <property type="entry name" value="SBP_bac_10"/>
    <property type="match status" value="1"/>
</dbReference>
<dbReference type="InterPro" id="IPR012902">
    <property type="entry name" value="N_methyl_site"/>
</dbReference>
<dbReference type="NCBIfam" id="TIGR02532">
    <property type="entry name" value="IV_pilin_GFxxxE"/>
    <property type="match status" value="1"/>
</dbReference>
<evidence type="ECO:0000259" key="3">
    <source>
        <dbReference type="Pfam" id="PF07596"/>
    </source>
</evidence>
<dbReference type="InterPro" id="IPR045584">
    <property type="entry name" value="Pilin-like"/>
</dbReference>
<dbReference type="KEGG" id="ftj:FTUN_5311"/>
<gene>
    <name evidence="4" type="ORF">FTUN_5311</name>
</gene>
<evidence type="ECO:0000313" key="4">
    <source>
        <dbReference type="EMBL" id="QJW97733.1"/>
    </source>
</evidence>
<protein>
    <recommendedName>
        <fullName evidence="3">DUF1559 domain-containing protein</fullName>
    </recommendedName>
</protein>
<name>A0A6M5YWZ5_9BACT</name>
<dbReference type="Gene3D" id="3.30.700.10">
    <property type="entry name" value="Glycoprotein, Type 4 Pilin"/>
    <property type="match status" value="1"/>
</dbReference>
<proteinExistence type="predicted"/>
<keyword evidence="2" id="KW-0812">Transmembrane</keyword>
<feature type="domain" description="DUF1559" evidence="3">
    <location>
        <begin position="40"/>
        <end position="333"/>
    </location>
</feature>
<dbReference type="EMBL" id="CP053452">
    <property type="protein sequence ID" value="QJW97733.1"/>
    <property type="molecule type" value="Genomic_DNA"/>
</dbReference>
<dbReference type="Pfam" id="PF07963">
    <property type="entry name" value="N_methyl"/>
    <property type="match status" value="1"/>
</dbReference>
<dbReference type="Proteomes" id="UP000503447">
    <property type="component" value="Chromosome"/>
</dbReference>
<evidence type="ECO:0000313" key="5">
    <source>
        <dbReference type="Proteomes" id="UP000503447"/>
    </source>
</evidence>
<dbReference type="RefSeq" id="WP_171473049.1">
    <property type="nucleotide sequence ID" value="NZ_CP053452.2"/>
</dbReference>
<dbReference type="SUPFAM" id="SSF54523">
    <property type="entry name" value="Pili subunits"/>
    <property type="match status" value="1"/>
</dbReference>
<sequence length="351" mass="36779">MRSARNTSAPKSPRGFTLIELLVVIAIIAILIGLLLPAVQKVREAAARMKCQNNLKQIGLALHNYENVNGYFPPGYTDGNTSTTSTPDNDVGPGWGWAAYVLPYLEQGNVYNQINLNQPVGTGVNAQVSQLQLSVFLCPSDPYQQSYSIYDSSFSSPIATVASSNYVGCNGWEECFNGASGNPQAGAGADGGSGVYGSGGAGVFYRNSHTRIASVTDGMSNTIFVGERSSNHAPSTWTGAVPGGRCPAWMATQPATAPNTPPSQAPTGSNGSAYDNADYGEALVLAHCNATHLPSADFPIFDPDTFYSYHTGKGANFLFGDGSVRFLTSGINPTTYQALATVGGGEVLGDF</sequence>
<dbReference type="InterPro" id="IPR011453">
    <property type="entry name" value="DUF1559"/>
</dbReference>
<dbReference type="InterPro" id="IPR027558">
    <property type="entry name" value="Pre_pil_HX9DG_C"/>
</dbReference>
<keyword evidence="5" id="KW-1185">Reference proteome</keyword>
<feature type="region of interest" description="Disordered" evidence="1">
    <location>
        <begin position="252"/>
        <end position="271"/>
    </location>
</feature>
<reference evidence="5" key="1">
    <citation type="submission" date="2020-05" db="EMBL/GenBank/DDBJ databases">
        <title>Frigoriglobus tundricola gen. nov., sp. nov., a psychrotolerant cellulolytic planctomycete of the family Gemmataceae with two divergent copies of 16S rRNA gene.</title>
        <authorList>
            <person name="Kulichevskaya I.S."/>
            <person name="Ivanova A.A."/>
            <person name="Naumoff D.G."/>
            <person name="Beletsky A.V."/>
            <person name="Rijpstra W.I.C."/>
            <person name="Sinninghe Damste J.S."/>
            <person name="Mardanov A.V."/>
            <person name="Ravin N.V."/>
            <person name="Dedysh S.N."/>
        </authorList>
    </citation>
    <scope>NUCLEOTIDE SEQUENCE [LARGE SCALE GENOMIC DNA]</scope>
    <source>
        <strain evidence="5">PL17</strain>
    </source>
</reference>
<dbReference type="NCBIfam" id="TIGR04294">
    <property type="entry name" value="pre_pil_HX9DG"/>
    <property type="match status" value="1"/>
</dbReference>
<feature type="transmembrane region" description="Helical" evidence="2">
    <location>
        <begin position="21"/>
        <end position="39"/>
    </location>
</feature>
<evidence type="ECO:0000256" key="2">
    <source>
        <dbReference type="SAM" id="Phobius"/>
    </source>
</evidence>
<evidence type="ECO:0000256" key="1">
    <source>
        <dbReference type="SAM" id="MobiDB-lite"/>
    </source>
</evidence>
<dbReference type="AlphaFoldDB" id="A0A6M5YWZ5"/>
<dbReference type="PROSITE" id="PS00409">
    <property type="entry name" value="PROKAR_NTER_METHYL"/>
    <property type="match status" value="1"/>
</dbReference>
<keyword evidence="2" id="KW-0472">Membrane</keyword>
<keyword evidence="2" id="KW-1133">Transmembrane helix</keyword>
<dbReference type="PANTHER" id="PTHR30093:SF2">
    <property type="entry name" value="TYPE II SECRETION SYSTEM PROTEIN H"/>
    <property type="match status" value="1"/>
</dbReference>
<organism evidence="4 5">
    <name type="scientific">Frigoriglobus tundricola</name>
    <dbReference type="NCBI Taxonomy" id="2774151"/>
    <lineage>
        <taxon>Bacteria</taxon>
        <taxon>Pseudomonadati</taxon>
        <taxon>Planctomycetota</taxon>
        <taxon>Planctomycetia</taxon>
        <taxon>Gemmatales</taxon>
        <taxon>Gemmataceae</taxon>
        <taxon>Frigoriglobus</taxon>
    </lineage>
</organism>
<accession>A0A6M5YWZ5</accession>
<dbReference type="PANTHER" id="PTHR30093">
    <property type="entry name" value="GENERAL SECRETION PATHWAY PROTEIN G"/>
    <property type="match status" value="1"/>
</dbReference>